<feature type="compositionally biased region" description="Basic and acidic residues" evidence="9">
    <location>
        <begin position="401"/>
        <end position="411"/>
    </location>
</feature>
<evidence type="ECO:0000313" key="11">
    <source>
        <dbReference type="EMBL" id="KAH8027160.1"/>
    </source>
</evidence>
<feature type="region of interest" description="Disordered" evidence="9">
    <location>
        <begin position="237"/>
        <end position="411"/>
    </location>
</feature>
<accession>A0A9J6DZI4</accession>
<keyword evidence="3" id="KW-0507">mRNA processing</keyword>
<reference evidence="11" key="2">
    <citation type="submission" date="2021-09" db="EMBL/GenBank/DDBJ databases">
        <authorList>
            <person name="Jia N."/>
            <person name="Wang J."/>
            <person name="Shi W."/>
            <person name="Du L."/>
            <person name="Sun Y."/>
            <person name="Zhan W."/>
            <person name="Jiang J."/>
            <person name="Wang Q."/>
            <person name="Zhang B."/>
            <person name="Ji P."/>
            <person name="Sakyi L.B."/>
            <person name="Cui X."/>
            <person name="Yuan T."/>
            <person name="Jiang B."/>
            <person name="Yang W."/>
            <person name="Lam T.T.-Y."/>
            <person name="Chang Q."/>
            <person name="Ding S."/>
            <person name="Wang X."/>
            <person name="Zhu J."/>
            <person name="Ruan X."/>
            <person name="Zhao L."/>
            <person name="Wei J."/>
            <person name="Que T."/>
            <person name="Du C."/>
            <person name="Cheng J."/>
            <person name="Dai P."/>
            <person name="Han X."/>
            <person name="Huang E."/>
            <person name="Gao Y."/>
            <person name="Liu J."/>
            <person name="Shao H."/>
            <person name="Ye R."/>
            <person name="Li L."/>
            <person name="Wei W."/>
            <person name="Wang X."/>
            <person name="Wang C."/>
            <person name="Huo Q."/>
            <person name="Li W."/>
            <person name="Guo W."/>
            <person name="Chen H."/>
            <person name="Chen S."/>
            <person name="Zhou L."/>
            <person name="Zhou L."/>
            <person name="Ni X."/>
            <person name="Tian J."/>
            <person name="Zhou Y."/>
            <person name="Sheng Y."/>
            <person name="Liu T."/>
            <person name="Pan Y."/>
            <person name="Xia L."/>
            <person name="Li J."/>
            <person name="Zhao F."/>
            <person name="Cao W."/>
        </authorList>
    </citation>
    <scope>NUCLEOTIDE SEQUENCE</scope>
    <source>
        <strain evidence="11">Rmic-2018</strain>
        <tissue evidence="11">Larvae</tissue>
    </source>
</reference>
<evidence type="ECO:0000256" key="2">
    <source>
        <dbReference type="ARBA" id="ARBA00010386"/>
    </source>
</evidence>
<feature type="compositionally biased region" description="Acidic residues" evidence="9">
    <location>
        <begin position="47"/>
        <end position="56"/>
    </location>
</feature>
<evidence type="ECO:0000256" key="3">
    <source>
        <dbReference type="ARBA" id="ARBA00022664"/>
    </source>
</evidence>
<feature type="region of interest" description="Disordered" evidence="9">
    <location>
        <begin position="10"/>
        <end position="84"/>
    </location>
</feature>
<organism evidence="11 12">
    <name type="scientific">Rhipicephalus microplus</name>
    <name type="common">Cattle tick</name>
    <name type="synonym">Boophilus microplus</name>
    <dbReference type="NCBI Taxonomy" id="6941"/>
    <lineage>
        <taxon>Eukaryota</taxon>
        <taxon>Metazoa</taxon>
        <taxon>Ecdysozoa</taxon>
        <taxon>Arthropoda</taxon>
        <taxon>Chelicerata</taxon>
        <taxon>Arachnida</taxon>
        <taxon>Acari</taxon>
        <taxon>Parasitiformes</taxon>
        <taxon>Ixodida</taxon>
        <taxon>Ixodoidea</taxon>
        <taxon>Ixodidae</taxon>
        <taxon>Rhipicephalinae</taxon>
        <taxon>Rhipicephalus</taxon>
        <taxon>Boophilus</taxon>
    </lineage>
</organism>
<dbReference type="InterPro" id="IPR039853">
    <property type="entry name" value="Pinin"/>
</dbReference>
<evidence type="ECO:0000259" key="10">
    <source>
        <dbReference type="Pfam" id="PF04696"/>
    </source>
</evidence>
<keyword evidence="4" id="KW-0805">Transcription regulation</keyword>
<evidence type="ECO:0000313" key="12">
    <source>
        <dbReference type="Proteomes" id="UP000821866"/>
    </source>
</evidence>
<comment type="similarity">
    <text evidence="2">Belongs to the pinin family.</text>
</comment>
<dbReference type="VEuPathDB" id="VectorBase:LOC119167014"/>
<evidence type="ECO:0000256" key="1">
    <source>
        <dbReference type="ARBA" id="ARBA00004123"/>
    </source>
</evidence>
<feature type="compositionally biased region" description="Basic and acidic residues" evidence="9">
    <location>
        <begin position="282"/>
        <end position="297"/>
    </location>
</feature>
<dbReference type="PANTHER" id="PTHR12707:SF0">
    <property type="entry name" value="PININ"/>
    <property type="match status" value="1"/>
</dbReference>
<keyword evidence="8" id="KW-0175">Coiled coil</keyword>
<feature type="compositionally biased region" description="Basic and acidic residues" evidence="9">
    <location>
        <begin position="374"/>
        <end position="387"/>
    </location>
</feature>
<dbReference type="PANTHER" id="PTHR12707">
    <property type="entry name" value="PINN"/>
    <property type="match status" value="1"/>
</dbReference>
<gene>
    <name evidence="11" type="ORF">HPB51_003602</name>
</gene>
<evidence type="ECO:0000256" key="9">
    <source>
        <dbReference type="SAM" id="MobiDB-lite"/>
    </source>
</evidence>
<feature type="compositionally biased region" description="Basic and acidic residues" evidence="9">
    <location>
        <begin position="336"/>
        <end position="353"/>
    </location>
</feature>
<feature type="coiled-coil region" evidence="8">
    <location>
        <begin position="126"/>
        <end position="157"/>
    </location>
</feature>
<dbReference type="InterPro" id="IPR006786">
    <property type="entry name" value="Pinin_SDK_MemA"/>
</dbReference>
<proteinExistence type="inferred from homology"/>
<keyword evidence="12" id="KW-1185">Reference proteome</keyword>
<dbReference type="AlphaFoldDB" id="A0A9J6DZI4"/>
<keyword evidence="7" id="KW-0539">Nucleus</keyword>
<comment type="caution">
    <text evidence="11">The sequence shown here is derived from an EMBL/GenBank/DDBJ whole genome shotgun (WGS) entry which is preliminary data.</text>
</comment>
<dbReference type="GO" id="GO:0071013">
    <property type="term" value="C:catalytic step 2 spliceosome"/>
    <property type="evidence" value="ECO:0007669"/>
    <property type="project" value="TreeGrafter"/>
</dbReference>
<feature type="compositionally biased region" description="Basic and acidic residues" evidence="9">
    <location>
        <begin position="251"/>
        <end position="264"/>
    </location>
</feature>
<dbReference type="GO" id="GO:0008380">
    <property type="term" value="P:RNA splicing"/>
    <property type="evidence" value="ECO:0007669"/>
    <property type="project" value="UniProtKB-KW"/>
</dbReference>
<dbReference type="Pfam" id="PF04696">
    <property type="entry name" value="Pinin_SDK_memA"/>
    <property type="match status" value="1"/>
</dbReference>
<protein>
    <recommendedName>
        <fullName evidence="10">Pinin/SDK/MemA protein domain-containing protein</fullName>
    </recommendedName>
</protein>
<dbReference type="GO" id="GO:0006397">
    <property type="term" value="P:mRNA processing"/>
    <property type="evidence" value="ECO:0007669"/>
    <property type="project" value="UniProtKB-KW"/>
</dbReference>
<feature type="domain" description="Pinin/SDK/MemA protein" evidence="10">
    <location>
        <begin position="93"/>
        <end position="209"/>
    </location>
</feature>
<sequence>MFFVCFFPGTKPADRQDLLRRLPPNKEAGNGSRSEWLRSKPTPIEAPAEDSGDEEELPRKGGVQSSVVAAPAKDSLRTRREVSALQKGDRKCMERNRRMFGMMLGTLQKFQSEETKRKDQVQSQKRAEIEQKLEQAAEREKAELRKERQDLFLARRQKQQGIRRLELKMEVARLRLLLNFIHTRTKPHIMFKPARHTPETEKRLKESQKRILAIIESRRAKVKEELDAIDELYHRDNINAHAGEEEEEEIYPDKENRGPSKDQSAEDEEQATANSGAEPSADADKQDRVEAKSEPRGNGEVAEGIATTKATDGDVAEPMDTAEPAEAAKGQSAAGDRSKPEAAKETTANRESAEGSTEPTEDEPTTKAADASEESAKAEEEPLKEEAPVAPAEVPSINALGDEKFEPIYDE</sequence>
<dbReference type="EMBL" id="JABSTU010000006">
    <property type="protein sequence ID" value="KAH8027160.1"/>
    <property type="molecule type" value="Genomic_DNA"/>
</dbReference>
<evidence type="ECO:0000256" key="5">
    <source>
        <dbReference type="ARBA" id="ARBA00023163"/>
    </source>
</evidence>
<name>A0A9J6DZI4_RHIMP</name>
<reference evidence="11" key="1">
    <citation type="journal article" date="2020" name="Cell">
        <title>Large-Scale Comparative Analyses of Tick Genomes Elucidate Their Genetic Diversity and Vector Capacities.</title>
        <authorList>
            <consortium name="Tick Genome and Microbiome Consortium (TIGMIC)"/>
            <person name="Jia N."/>
            <person name="Wang J."/>
            <person name="Shi W."/>
            <person name="Du L."/>
            <person name="Sun Y."/>
            <person name="Zhan W."/>
            <person name="Jiang J.F."/>
            <person name="Wang Q."/>
            <person name="Zhang B."/>
            <person name="Ji P."/>
            <person name="Bell-Sakyi L."/>
            <person name="Cui X.M."/>
            <person name="Yuan T.T."/>
            <person name="Jiang B.G."/>
            <person name="Yang W.F."/>
            <person name="Lam T.T."/>
            <person name="Chang Q.C."/>
            <person name="Ding S.J."/>
            <person name="Wang X.J."/>
            <person name="Zhu J.G."/>
            <person name="Ruan X.D."/>
            <person name="Zhao L."/>
            <person name="Wei J.T."/>
            <person name="Ye R.Z."/>
            <person name="Que T.C."/>
            <person name="Du C.H."/>
            <person name="Zhou Y.H."/>
            <person name="Cheng J.X."/>
            <person name="Dai P.F."/>
            <person name="Guo W.B."/>
            <person name="Han X.H."/>
            <person name="Huang E.J."/>
            <person name="Li L.F."/>
            <person name="Wei W."/>
            <person name="Gao Y.C."/>
            <person name="Liu J.Z."/>
            <person name="Shao H.Z."/>
            <person name="Wang X."/>
            <person name="Wang C.C."/>
            <person name="Yang T.C."/>
            <person name="Huo Q.B."/>
            <person name="Li W."/>
            <person name="Chen H.Y."/>
            <person name="Chen S.E."/>
            <person name="Zhou L.G."/>
            <person name="Ni X.B."/>
            <person name="Tian J.H."/>
            <person name="Sheng Y."/>
            <person name="Liu T."/>
            <person name="Pan Y.S."/>
            <person name="Xia L.Y."/>
            <person name="Li J."/>
            <person name="Zhao F."/>
            <person name="Cao W.C."/>
        </authorList>
    </citation>
    <scope>NUCLEOTIDE SEQUENCE</scope>
    <source>
        <strain evidence="11">Rmic-2018</strain>
    </source>
</reference>
<evidence type="ECO:0000256" key="4">
    <source>
        <dbReference type="ARBA" id="ARBA00023015"/>
    </source>
</evidence>
<feature type="compositionally biased region" description="Basic and acidic residues" evidence="9">
    <location>
        <begin position="74"/>
        <end position="84"/>
    </location>
</feature>
<evidence type="ECO:0000256" key="6">
    <source>
        <dbReference type="ARBA" id="ARBA00023187"/>
    </source>
</evidence>
<keyword evidence="5" id="KW-0804">Transcription</keyword>
<dbReference type="Proteomes" id="UP000821866">
    <property type="component" value="Chromosome 4"/>
</dbReference>
<evidence type="ECO:0000256" key="8">
    <source>
        <dbReference type="SAM" id="Coils"/>
    </source>
</evidence>
<evidence type="ECO:0000256" key="7">
    <source>
        <dbReference type="ARBA" id="ARBA00023242"/>
    </source>
</evidence>
<comment type="subcellular location">
    <subcellularLocation>
        <location evidence="1">Nucleus</location>
    </subcellularLocation>
</comment>
<keyword evidence="6" id="KW-0508">mRNA splicing</keyword>